<dbReference type="Proteomes" id="UP000439550">
    <property type="component" value="Unassembled WGS sequence"/>
</dbReference>
<protein>
    <submittedName>
        <fullName evidence="4">Spx/MgsR family RNA polymerase-binding regulatory protein</fullName>
    </submittedName>
</protein>
<evidence type="ECO:0000313" key="5">
    <source>
        <dbReference type="Proteomes" id="UP000439550"/>
    </source>
</evidence>
<keyword evidence="2" id="KW-0676">Redox-active center</keyword>
<dbReference type="Gene3D" id="3.40.30.10">
    <property type="entry name" value="Glutaredoxin"/>
    <property type="match status" value="1"/>
</dbReference>
<dbReference type="InterPro" id="IPR006504">
    <property type="entry name" value="Tscrpt_reg_Spx/MgsR"/>
</dbReference>
<comment type="caution">
    <text evidence="4">The sequence shown here is derived from an EMBL/GenBank/DDBJ whole genome shotgun (WGS) entry which is preliminary data.</text>
</comment>
<dbReference type="OrthoDB" id="9794155at2"/>
<dbReference type="SUPFAM" id="SSF52833">
    <property type="entry name" value="Thioredoxin-like"/>
    <property type="match status" value="1"/>
</dbReference>
<evidence type="ECO:0000256" key="3">
    <source>
        <dbReference type="PROSITE-ProRule" id="PRU01282"/>
    </source>
</evidence>
<proteinExistence type="inferred from homology"/>
<name>A0A7X1Z8N9_9LACT</name>
<dbReference type="PANTHER" id="PTHR30041:SF8">
    <property type="entry name" value="PROTEIN YFFB"/>
    <property type="match status" value="1"/>
</dbReference>
<evidence type="ECO:0000256" key="1">
    <source>
        <dbReference type="ARBA" id="ARBA00023157"/>
    </source>
</evidence>
<dbReference type="AlphaFoldDB" id="A0A7X1Z8N9"/>
<sequence length="116" mass="13514">MYQFYGYPKCSTCQKAKAMLNRLEVKYQEIDIKENPPEAKTFEKWFKEGNFLPKQFFNTSGLVYREMGLKDRLSELSLKEQAHLLASNGMLVKRPLLIKDNQLIAIGFKEAVYAQL</sequence>
<evidence type="ECO:0000313" key="4">
    <source>
        <dbReference type="EMBL" id="MQW39869.1"/>
    </source>
</evidence>
<evidence type="ECO:0000256" key="2">
    <source>
        <dbReference type="ARBA" id="ARBA00023284"/>
    </source>
</evidence>
<keyword evidence="5" id="KW-1185">Reference proteome</keyword>
<dbReference type="NCBIfam" id="TIGR01617">
    <property type="entry name" value="arsC_related"/>
    <property type="match status" value="1"/>
</dbReference>
<dbReference type="InterPro" id="IPR006660">
    <property type="entry name" value="Arsenate_reductase-like"/>
</dbReference>
<dbReference type="CDD" id="cd03036">
    <property type="entry name" value="ArsC_like"/>
    <property type="match status" value="1"/>
</dbReference>
<reference evidence="4 5" key="1">
    <citation type="submission" date="2019-10" db="EMBL/GenBank/DDBJ databases">
        <authorList>
            <person name="Dong K."/>
        </authorList>
    </citation>
    <scope>NUCLEOTIDE SEQUENCE [LARGE SCALE GENOMIC DNA]</scope>
    <source>
        <strain evidence="4 5">DSM 28960</strain>
    </source>
</reference>
<dbReference type="PROSITE" id="PS51353">
    <property type="entry name" value="ARSC"/>
    <property type="match status" value="1"/>
</dbReference>
<dbReference type="Pfam" id="PF03960">
    <property type="entry name" value="ArsC"/>
    <property type="match status" value="1"/>
</dbReference>
<organism evidence="4 5">
    <name type="scientific">Lactococcus hircilactis</name>
    <dbReference type="NCBI Taxonomy" id="1494462"/>
    <lineage>
        <taxon>Bacteria</taxon>
        <taxon>Bacillati</taxon>
        <taxon>Bacillota</taxon>
        <taxon>Bacilli</taxon>
        <taxon>Lactobacillales</taxon>
        <taxon>Streptococcaceae</taxon>
        <taxon>Lactococcus</taxon>
    </lineage>
</organism>
<dbReference type="InterPro" id="IPR036249">
    <property type="entry name" value="Thioredoxin-like_sf"/>
</dbReference>
<accession>A0A7X1Z8N9</accession>
<dbReference type="EMBL" id="WITJ01000010">
    <property type="protein sequence ID" value="MQW39869.1"/>
    <property type="molecule type" value="Genomic_DNA"/>
</dbReference>
<dbReference type="RefSeq" id="WP_153496534.1">
    <property type="nucleotide sequence ID" value="NZ_CAXYUY010000011.1"/>
</dbReference>
<comment type="similarity">
    <text evidence="3">Belongs to the ArsC family.</text>
</comment>
<keyword evidence="1" id="KW-1015">Disulfide bond</keyword>
<gene>
    <name evidence="4" type="ORF">GHI93_08015</name>
</gene>
<dbReference type="PANTHER" id="PTHR30041">
    <property type="entry name" value="ARSENATE REDUCTASE"/>
    <property type="match status" value="1"/>
</dbReference>
<dbReference type="PROSITE" id="PS51354">
    <property type="entry name" value="GLUTAREDOXIN_2"/>
    <property type="match status" value="1"/>
</dbReference>